<comment type="caution">
    <text evidence="1">The sequence shown here is derived from an EMBL/GenBank/DDBJ whole genome shotgun (WGS) entry which is preliminary data.</text>
</comment>
<name>A0A841YA64_9LIST</name>
<organism evidence="1 2">
    <name type="scientific">Listeria booriae</name>
    <dbReference type="NCBI Taxonomy" id="1552123"/>
    <lineage>
        <taxon>Bacteria</taxon>
        <taxon>Bacillati</taxon>
        <taxon>Bacillota</taxon>
        <taxon>Bacilli</taxon>
        <taxon>Bacillales</taxon>
        <taxon>Listeriaceae</taxon>
        <taxon>Listeria</taxon>
    </lineage>
</organism>
<sequence length="49" mass="5582">MNMGMFLGKRLCVSDKARIPLEQAEPIQKTYYAGEVEELEWVPPTPSVE</sequence>
<dbReference type="EMBL" id="JAARPL010000018">
    <property type="protein sequence ID" value="MBC1373789.1"/>
    <property type="molecule type" value="Genomic_DNA"/>
</dbReference>
<accession>A0A841YA64</accession>
<evidence type="ECO:0000313" key="1">
    <source>
        <dbReference type="EMBL" id="MBC1373789.1"/>
    </source>
</evidence>
<reference evidence="1 2" key="1">
    <citation type="submission" date="2020-03" db="EMBL/GenBank/DDBJ databases">
        <title>Soil Listeria distribution.</title>
        <authorList>
            <person name="Liao J."/>
            <person name="Wiedmann M."/>
        </authorList>
    </citation>
    <scope>NUCLEOTIDE SEQUENCE [LARGE SCALE GENOMIC DNA]</scope>
    <source>
        <strain evidence="1 2">FSL L7-1681</strain>
    </source>
</reference>
<gene>
    <name evidence="1" type="ORF">HB847_15665</name>
</gene>
<dbReference type="AlphaFoldDB" id="A0A841YA64"/>
<evidence type="ECO:0000313" key="2">
    <source>
        <dbReference type="Proteomes" id="UP000591929"/>
    </source>
</evidence>
<protein>
    <submittedName>
        <fullName evidence="1">Uncharacterized protein</fullName>
    </submittedName>
</protein>
<dbReference type="Proteomes" id="UP000591929">
    <property type="component" value="Unassembled WGS sequence"/>
</dbReference>
<dbReference type="RefSeq" id="WP_185378176.1">
    <property type="nucleotide sequence ID" value="NZ_JAARPL010000018.1"/>
</dbReference>
<proteinExistence type="predicted"/>